<accession>A0ABY6HWN1</accession>
<gene>
    <name evidence="2" type="ORF">NEF87_004223</name>
</gene>
<evidence type="ECO:0000259" key="1">
    <source>
        <dbReference type="Pfam" id="PF12146"/>
    </source>
</evidence>
<dbReference type="InterPro" id="IPR029058">
    <property type="entry name" value="AB_hydrolase_fold"/>
</dbReference>
<dbReference type="SUPFAM" id="SSF53474">
    <property type="entry name" value="alpha/beta-Hydrolases"/>
    <property type="match status" value="1"/>
</dbReference>
<dbReference type="InterPro" id="IPR022742">
    <property type="entry name" value="Hydrolase_4"/>
</dbReference>
<dbReference type="Proteomes" id="UP001208689">
    <property type="component" value="Chromosome"/>
</dbReference>
<proteinExistence type="predicted"/>
<protein>
    <submittedName>
        <fullName evidence="2">2-succinyl-6-hydroxy-2, 4-cyclohexadiene-1-carboxylate synthase</fullName>
        <ecNumber evidence="2">4.2.99.20</ecNumber>
    </submittedName>
</protein>
<evidence type="ECO:0000313" key="2">
    <source>
        <dbReference type="EMBL" id="UYP47938.1"/>
    </source>
</evidence>
<dbReference type="InterPro" id="IPR051044">
    <property type="entry name" value="MAG_DAG_Lipase"/>
</dbReference>
<feature type="domain" description="Serine aminopeptidase S33" evidence="1">
    <location>
        <begin position="31"/>
        <end position="149"/>
    </location>
</feature>
<sequence>MLKKIQVSRSIDGFLHATIYTTEKDPLITPIVVLCHGFTGDQTEWGRFEKTATILNQNGYDAITFDFSGSGKNIREPITLSKQSQDLKDIYNYLKEKGYVKINILGLSFGGLTALVTQIPDIVSYIFWAPAFYIFRLIPKFHKFLLKLAYIFKRPPIKRESLNNHPVLMDYTFISDEKMKNPNQYLENMEVPSLIIHGNKDTTIYPKVIIEAFQHMPAKLKKKRVEIEGTGHNFDGKYLDLFIEHSINWLNEWNKK</sequence>
<evidence type="ECO:0000313" key="3">
    <source>
        <dbReference type="Proteomes" id="UP001208689"/>
    </source>
</evidence>
<dbReference type="EC" id="4.2.99.20" evidence="2"/>
<organism evidence="2 3">
    <name type="scientific">Candidatus Lokiarchaeum ossiferum</name>
    <dbReference type="NCBI Taxonomy" id="2951803"/>
    <lineage>
        <taxon>Archaea</taxon>
        <taxon>Promethearchaeati</taxon>
        <taxon>Promethearchaeota</taxon>
        <taxon>Promethearchaeia</taxon>
        <taxon>Promethearchaeales</taxon>
        <taxon>Promethearchaeaceae</taxon>
        <taxon>Candidatus Lokiarchaeum</taxon>
    </lineage>
</organism>
<dbReference type="PANTHER" id="PTHR11614">
    <property type="entry name" value="PHOSPHOLIPASE-RELATED"/>
    <property type="match status" value="1"/>
</dbReference>
<dbReference type="Pfam" id="PF12146">
    <property type="entry name" value="Hydrolase_4"/>
    <property type="match status" value="1"/>
</dbReference>
<dbReference type="GO" id="GO:0070205">
    <property type="term" value="F:2-succinyl-6-hydroxy-2,4-cyclohexadiene-1-carboxylate synthase activity"/>
    <property type="evidence" value="ECO:0007669"/>
    <property type="project" value="UniProtKB-EC"/>
</dbReference>
<dbReference type="EMBL" id="CP104013">
    <property type="protein sequence ID" value="UYP47938.1"/>
    <property type="molecule type" value="Genomic_DNA"/>
</dbReference>
<keyword evidence="2" id="KW-0456">Lyase</keyword>
<name>A0ABY6HWN1_9ARCH</name>
<keyword evidence="3" id="KW-1185">Reference proteome</keyword>
<dbReference type="Gene3D" id="3.40.50.1820">
    <property type="entry name" value="alpha/beta hydrolase"/>
    <property type="match status" value="1"/>
</dbReference>
<reference evidence="2" key="1">
    <citation type="submission" date="2022-09" db="EMBL/GenBank/DDBJ databases">
        <title>Actin cytoskeleton and complex cell architecture in an #Asgard archaeon.</title>
        <authorList>
            <person name="Ponce Toledo R.I."/>
            <person name="Schleper C."/>
            <person name="Rodrigues Oliveira T."/>
            <person name="Wollweber F."/>
            <person name="Xu J."/>
            <person name="Rittmann S."/>
            <person name="Klingl A."/>
            <person name="Pilhofer M."/>
        </authorList>
    </citation>
    <scope>NUCLEOTIDE SEQUENCE</scope>
    <source>
        <strain evidence="2">B-35</strain>
    </source>
</reference>